<dbReference type="GO" id="GO:0010181">
    <property type="term" value="F:FMN binding"/>
    <property type="evidence" value="ECO:0007669"/>
    <property type="project" value="InterPro"/>
</dbReference>
<organism evidence="19 20">
    <name type="scientific">Brenthis ino</name>
    <name type="common">lesser marbled fritillary</name>
    <dbReference type="NCBI Taxonomy" id="405034"/>
    <lineage>
        <taxon>Eukaryota</taxon>
        <taxon>Metazoa</taxon>
        <taxon>Ecdysozoa</taxon>
        <taxon>Arthropoda</taxon>
        <taxon>Hexapoda</taxon>
        <taxon>Insecta</taxon>
        <taxon>Pterygota</taxon>
        <taxon>Neoptera</taxon>
        <taxon>Endopterygota</taxon>
        <taxon>Lepidoptera</taxon>
        <taxon>Glossata</taxon>
        <taxon>Ditrysia</taxon>
        <taxon>Papilionoidea</taxon>
        <taxon>Nymphalidae</taxon>
        <taxon>Heliconiinae</taxon>
        <taxon>Argynnini</taxon>
        <taxon>Brenthis</taxon>
    </lineage>
</organism>
<dbReference type="InterPro" id="IPR023173">
    <property type="entry name" value="NADPH_Cyt_P450_Rdtase_alpha"/>
</dbReference>
<dbReference type="GO" id="GO:0005516">
    <property type="term" value="F:calmodulin binding"/>
    <property type="evidence" value="ECO:0007669"/>
    <property type="project" value="UniProtKB-KW"/>
</dbReference>
<dbReference type="InterPro" id="IPR017938">
    <property type="entry name" value="Riboflavin_synthase-like_b-brl"/>
</dbReference>
<dbReference type="PRINTS" id="PR00371">
    <property type="entry name" value="FPNCR"/>
</dbReference>
<keyword evidence="20" id="KW-1185">Reference proteome</keyword>
<dbReference type="PIRSF" id="PIRSF000333">
    <property type="entry name" value="NOS"/>
    <property type="match status" value="1"/>
</dbReference>
<dbReference type="GO" id="GO:0050660">
    <property type="term" value="F:flavin adenine dinucleotide binding"/>
    <property type="evidence" value="ECO:0007669"/>
    <property type="project" value="InterPro"/>
</dbReference>
<dbReference type="SUPFAM" id="SSF52218">
    <property type="entry name" value="Flavoproteins"/>
    <property type="match status" value="1"/>
</dbReference>
<dbReference type="EMBL" id="OV170233">
    <property type="protein sequence ID" value="CAH0718854.1"/>
    <property type="molecule type" value="Genomic_DNA"/>
</dbReference>
<evidence type="ECO:0000313" key="20">
    <source>
        <dbReference type="Proteomes" id="UP000838878"/>
    </source>
</evidence>
<dbReference type="FunFam" id="3.40.50.360:FF:000033">
    <property type="entry name" value="Nitric oxide synthase"/>
    <property type="match status" value="1"/>
</dbReference>
<dbReference type="GO" id="GO:0050661">
    <property type="term" value="F:NADP binding"/>
    <property type="evidence" value="ECO:0007669"/>
    <property type="project" value="InterPro"/>
</dbReference>
<dbReference type="InterPro" id="IPR008254">
    <property type="entry name" value="Flavodoxin/NO_synth"/>
</dbReference>
<keyword evidence="10" id="KW-0274">FAD</keyword>
<dbReference type="InterPro" id="IPR050607">
    <property type="entry name" value="NOS"/>
</dbReference>
<dbReference type="Gene3D" id="3.90.340.10">
    <property type="entry name" value="Nitric Oxide Synthase, Chain A, domain 1"/>
    <property type="match status" value="1"/>
</dbReference>
<dbReference type="SUPFAM" id="SSF52343">
    <property type="entry name" value="Ferredoxin reductase-like, C-terminal NADP-linked domain"/>
    <property type="match status" value="1"/>
</dbReference>
<dbReference type="GO" id="GO:0006809">
    <property type="term" value="P:nitric oxide biosynthetic process"/>
    <property type="evidence" value="ECO:0007669"/>
    <property type="project" value="InterPro"/>
</dbReference>
<feature type="non-terminal residue" evidence="19">
    <location>
        <position position="1240"/>
    </location>
</feature>
<evidence type="ECO:0000256" key="1">
    <source>
        <dbReference type="ARBA" id="ARBA00001917"/>
    </source>
</evidence>
<keyword evidence="12" id="KW-0112">Calmodulin-binding</keyword>
<dbReference type="InterPro" id="IPR001433">
    <property type="entry name" value="OxRdtase_FAD/NAD-bd"/>
</dbReference>
<evidence type="ECO:0000256" key="8">
    <source>
        <dbReference type="ARBA" id="ARBA00022643"/>
    </source>
</evidence>
<dbReference type="GO" id="GO:0004517">
    <property type="term" value="F:nitric-oxide synthase activity"/>
    <property type="evidence" value="ECO:0007669"/>
    <property type="project" value="UniProtKB-EC"/>
</dbReference>
<dbReference type="PANTHER" id="PTHR43410">
    <property type="entry name" value="NITRIC OXIDE SYNTHASE OXYGENASE"/>
    <property type="match status" value="1"/>
</dbReference>
<dbReference type="Gene3D" id="2.40.30.10">
    <property type="entry name" value="Translation factors"/>
    <property type="match status" value="1"/>
</dbReference>
<dbReference type="EC" id="1.14.13.39" evidence="5"/>
<dbReference type="InterPro" id="IPR039261">
    <property type="entry name" value="FNR_nucleotide-bd"/>
</dbReference>
<dbReference type="Pfam" id="PF00175">
    <property type="entry name" value="NAD_binding_1"/>
    <property type="match status" value="1"/>
</dbReference>
<gene>
    <name evidence="19" type="ORF">BINO364_LOCUS5265</name>
</gene>
<evidence type="ECO:0000256" key="2">
    <source>
        <dbReference type="ARBA" id="ARBA00001970"/>
    </source>
</evidence>
<dbReference type="PANTHER" id="PTHR43410:SF1">
    <property type="entry name" value="NITRIC OXIDE SYNTHASE"/>
    <property type="match status" value="1"/>
</dbReference>
<dbReference type="FunFam" id="1.20.990.10:FF:000002">
    <property type="entry name" value="Nitric oxide synthase"/>
    <property type="match status" value="1"/>
</dbReference>
<sequence length="1240" mass="140849">MSSIFKCCMKDRDCEKSFVKSDTTLVKMESNFNIIEANCKSETDFGKMILTEQINGHASCPFSGSQLTSESQKQMKPNLRVKVPHPIRLKNHLVGEENFDVLHSQIDEISSFNTKCTPAVCQNSIMDIPNRGDTPRTAEEVFKEAQAFLNQYFSSIRRENTEAHVKRLQEVQRELNEKGTYQLNTPELVFGAKLAWRNASRCIGRIQWKKLQIFDCRAVTTASGMFEALCNHIKYATNKGNIRSAITIFPQRTDGKHDYRIWNPQLINYAGYTEPDGTVLGDPARVEFTEICIKLGWKPPRTAWDVLPIVVSADGKDPEYFDIPREIVMEVEMEHPEYDWFKDLGLRWYALPAVSNMRLDCGGLEFTGTAFNGWYMGTEIGCRNLCDSNRLNITESVAIKLGLDTNSFVSLWKDKALVEVNIAVLHSFHRDNVSIVDHHSASEQFIKHLDNENKSRGGCPSDWVWIVPPMSSSLTSVFHQEMALYYMRPSYDYQDPPWKTHQWHKEEGTQPKTRKFHFKQIARAVKFTSKLFGQALSKRIKATILYASETGKSEQYAKELGTIFGHAFNAQVHCMSEYDVFSIEHETLLLIVTSTFGNGEPPANGEGFAKHLCQMLCNEKMNIGDQTDSAGLNKVPTPKSLMRTNSVMAPSLEYKRQLSRMESNKTNVNDYKRQLSRLESNKSSVTVTSSAENIGPLSNVCYAVFALGSSVYPKFCQFGKTVDKILEDLGGERLLELTCGDEMCGQEQQFRVWSSSIFHVACETFCLEENDMVKDAKKAFGKIPLTEETVKFSRTENRRDMKYALEHSYKKQFISCKIKENKYLGESTSDRSTIFVDMESDSELKYEPGDHVGIMPCNRKEIVDAVLDRLKGVDNFDKPVQLKVMKETLTPTGAIKSWESHERIPALSVREMYTRFLDITSPPSIKVLKYLVSVCGDSSEADYLRELIEDSNKYDEWSHHRAPHLAAVMAAVLAPPRRAHAALLAALLPPLRPRYYSVSSAPRAHARRLHLTVAVVVYRTQNGEGPTHYGVCSTYLESLKPGDEVFAFIRRAPSFHMPQDISIPLILVGPGSGIAPFRGFWHHRRSQIRENSKKPGPIYLFFGCRYKGMDLYKEEKEQALAEGVITKSLLALSREEGSNKKHVQALLEDEGANITRLLMNEGGHFYVCGDCKMAEEVQQKLKEVITQHGNLSEEEVEDFILYLMDENRYHEDIFGITLRTSIVHKASRETAKRTRFESGS</sequence>
<dbReference type="Gene3D" id="3.40.50.80">
    <property type="entry name" value="Nucleotide-binding domain of ferredoxin-NADP reductase (FNR) module"/>
    <property type="match status" value="1"/>
</dbReference>
<dbReference type="InterPro" id="IPR004030">
    <property type="entry name" value="NOS_N"/>
</dbReference>
<feature type="binding site" description="axial binding residue" evidence="16">
    <location>
        <position position="202"/>
    </location>
    <ligand>
        <name>heme b</name>
        <dbReference type="ChEBI" id="CHEBI:60344"/>
    </ligand>
    <ligandPart>
        <name>Fe</name>
        <dbReference type="ChEBI" id="CHEBI:18248"/>
    </ligandPart>
</feature>
<evidence type="ECO:0000313" key="19">
    <source>
        <dbReference type="EMBL" id="CAH0718854.1"/>
    </source>
</evidence>
<evidence type="ECO:0000256" key="6">
    <source>
        <dbReference type="ARBA" id="ARBA00022617"/>
    </source>
</evidence>
<dbReference type="PROSITE" id="PS51384">
    <property type="entry name" value="FAD_FR"/>
    <property type="match status" value="1"/>
</dbReference>
<feature type="domain" description="FAD-binding FR-type" evidence="18">
    <location>
        <begin position="811"/>
        <end position="1058"/>
    </location>
</feature>
<feature type="domain" description="Flavodoxin-like" evidence="17">
    <location>
        <begin position="542"/>
        <end position="758"/>
    </location>
</feature>
<dbReference type="AlphaFoldDB" id="A0A8J9Y4S9"/>
<dbReference type="PRINTS" id="PR00369">
    <property type="entry name" value="FLAVODOXIN"/>
</dbReference>
<dbReference type="GO" id="GO:0020037">
    <property type="term" value="F:heme binding"/>
    <property type="evidence" value="ECO:0007669"/>
    <property type="project" value="InterPro"/>
</dbReference>
<dbReference type="InterPro" id="IPR001094">
    <property type="entry name" value="Flavdoxin-like"/>
</dbReference>
<comment type="similarity">
    <text evidence="4">Belongs to the NOS family.</text>
</comment>
<comment type="cofactor">
    <cofactor evidence="2">
        <name>heme b</name>
        <dbReference type="ChEBI" id="CHEBI:60344"/>
    </cofactor>
</comment>
<dbReference type="Gene3D" id="3.40.50.360">
    <property type="match status" value="1"/>
</dbReference>
<dbReference type="InterPro" id="IPR003097">
    <property type="entry name" value="CysJ-like_FAD-binding"/>
</dbReference>
<evidence type="ECO:0000256" key="3">
    <source>
        <dbReference type="ARBA" id="ARBA00001974"/>
    </source>
</evidence>
<dbReference type="Gene3D" id="3.90.440.10">
    <property type="entry name" value="Nitric Oxide Synthase,Heme Domain,Chain A domain 2"/>
    <property type="match status" value="1"/>
</dbReference>
<dbReference type="Proteomes" id="UP000838878">
    <property type="component" value="Chromosome 13"/>
</dbReference>
<keyword evidence="13" id="KW-0560">Oxidoreductase</keyword>
<keyword evidence="11" id="KW-0521">NADP</keyword>
<dbReference type="PROSITE" id="PS50902">
    <property type="entry name" value="FLAVODOXIN_LIKE"/>
    <property type="match status" value="1"/>
</dbReference>
<evidence type="ECO:0000256" key="9">
    <source>
        <dbReference type="ARBA" id="ARBA00022723"/>
    </source>
</evidence>
<accession>A0A8J9Y4S9</accession>
<dbReference type="InterPro" id="IPR044940">
    <property type="entry name" value="NOS_dom_2"/>
</dbReference>
<dbReference type="Gene3D" id="1.20.990.10">
    <property type="entry name" value="NADPH-cytochrome p450 Reductase, Chain A, domain 3"/>
    <property type="match status" value="1"/>
</dbReference>
<evidence type="ECO:0000256" key="5">
    <source>
        <dbReference type="ARBA" id="ARBA00012989"/>
    </source>
</evidence>
<dbReference type="Gene3D" id="3.90.1230.10">
    <property type="entry name" value="Nitric Oxide Synthase, Chain A, domain 3"/>
    <property type="match status" value="1"/>
</dbReference>
<evidence type="ECO:0000256" key="13">
    <source>
        <dbReference type="ARBA" id="ARBA00023002"/>
    </source>
</evidence>
<evidence type="ECO:0000256" key="16">
    <source>
        <dbReference type="PIRSR" id="PIRSR000333-1"/>
    </source>
</evidence>
<evidence type="ECO:0000256" key="10">
    <source>
        <dbReference type="ARBA" id="ARBA00022827"/>
    </source>
</evidence>
<evidence type="ECO:0000256" key="4">
    <source>
        <dbReference type="ARBA" id="ARBA00006267"/>
    </source>
</evidence>
<evidence type="ECO:0000256" key="7">
    <source>
        <dbReference type="ARBA" id="ARBA00022630"/>
    </source>
</evidence>
<dbReference type="OrthoDB" id="1688044at2759"/>
<dbReference type="SUPFAM" id="SSF63380">
    <property type="entry name" value="Riboflavin synthase domain-like"/>
    <property type="match status" value="1"/>
</dbReference>
<name>A0A8J9Y4S9_9NEOP</name>
<dbReference type="InterPro" id="IPR036119">
    <property type="entry name" value="NOS_N_sf"/>
</dbReference>
<evidence type="ECO:0000259" key="17">
    <source>
        <dbReference type="PROSITE" id="PS50902"/>
    </source>
</evidence>
<dbReference type="InterPro" id="IPR029039">
    <property type="entry name" value="Flavoprotein-like_sf"/>
</dbReference>
<evidence type="ECO:0000256" key="12">
    <source>
        <dbReference type="ARBA" id="ARBA00022860"/>
    </source>
</evidence>
<evidence type="ECO:0000256" key="14">
    <source>
        <dbReference type="ARBA" id="ARBA00023004"/>
    </source>
</evidence>
<dbReference type="SUPFAM" id="SSF56512">
    <property type="entry name" value="Nitric oxide (NO) synthase oxygenase domain"/>
    <property type="match status" value="1"/>
</dbReference>
<dbReference type="CDD" id="cd00795">
    <property type="entry name" value="NOS_oxygenase_euk"/>
    <property type="match status" value="1"/>
</dbReference>
<dbReference type="InterPro" id="IPR044943">
    <property type="entry name" value="NOS_dom_1"/>
</dbReference>
<reference evidence="19" key="1">
    <citation type="submission" date="2021-12" db="EMBL/GenBank/DDBJ databases">
        <authorList>
            <person name="Martin H S."/>
        </authorList>
    </citation>
    <scope>NUCLEOTIDE SEQUENCE</scope>
</reference>
<evidence type="ECO:0000259" key="18">
    <source>
        <dbReference type="PROSITE" id="PS51384"/>
    </source>
</evidence>
<evidence type="ECO:0000256" key="15">
    <source>
        <dbReference type="ARBA" id="ARBA00052096"/>
    </source>
</evidence>
<dbReference type="InterPro" id="IPR017927">
    <property type="entry name" value="FAD-bd_FR_type"/>
</dbReference>
<evidence type="ECO:0000256" key="11">
    <source>
        <dbReference type="ARBA" id="ARBA00022857"/>
    </source>
</evidence>
<comment type="cofactor">
    <cofactor evidence="3">
        <name>FAD</name>
        <dbReference type="ChEBI" id="CHEBI:57692"/>
    </cofactor>
</comment>
<protein>
    <recommendedName>
        <fullName evidence="5">nitric-oxide synthase (NADPH)</fullName>
        <ecNumber evidence="5">1.14.13.39</ecNumber>
    </recommendedName>
</protein>
<keyword evidence="14 16" id="KW-0408">Iron</keyword>
<dbReference type="GO" id="GO:0046872">
    <property type="term" value="F:metal ion binding"/>
    <property type="evidence" value="ECO:0007669"/>
    <property type="project" value="UniProtKB-KW"/>
</dbReference>
<dbReference type="PROSITE" id="PS60001">
    <property type="entry name" value="NOS"/>
    <property type="match status" value="1"/>
</dbReference>
<dbReference type="InterPro" id="IPR044944">
    <property type="entry name" value="NOS_dom_3"/>
</dbReference>
<keyword evidence="6 16" id="KW-0349">Heme</keyword>
<proteinExistence type="inferred from homology"/>
<dbReference type="Pfam" id="PF00258">
    <property type="entry name" value="Flavodoxin_1"/>
    <property type="match status" value="1"/>
</dbReference>
<comment type="catalytic activity">
    <reaction evidence="15">
        <text>2 L-arginine + 3 NADPH + 4 O2 + H(+) = 2 L-citrulline + 2 nitric oxide + 3 NADP(+) + 4 H2O</text>
        <dbReference type="Rhea" id="RHEA:19897"/>
        <dbReference type="ChEBI" id="CHEBI:15377"/>
        <dbReference type="ChEBI" id="CHEBI:15378"/>
        <dbReference type="ChEBI" id="CHEBI:15379"/>
        <dbReference type="ChEBI" id="CHEBI:16480"/>
        <dbReference type="ChEBI" id="CHEBI:32682"/>
        <dbReference type="ChEBI" id="CHEBI:57743"/>
        <dbReference type="ChEBI" id="CHEBI:57783"/>
        <dbReference type="ChEBI" id="CHEBI:58349"/>
        <dbReference type="EC" id="1.14.13.39"/>
    </reaction>
</comment>
<keyword evidence="7" id="KW-0285">Flavoprotein</keyword>
<keyword evidence="9 16" id="KW-0479">Metal-binding</keyword>
<dbReference type="InterPro" id="IPR001709">
    <property type="entry name" value="Flavoprot_Pyr_Nucl_cyt_Rdtase"/>
</dbReference>
<dbReference type="Pfam" id="PF00667">
    <property type="entry name" value="FAD_binding_1"/>
    <property type="match status" value="1"/>
</dbReference>
<dbReference type="InterPro" id="IPR012144">
    <property type="entry name" value="NOS_euk"/>
</dbReference>
<dbReference type="FunFam" id="3.90.440.10:FF:000001">
    <property type="entry name" value="Endothelial nitric oxide synthase"/>
    <property type="match status" value="1"/>
</dbReference>
<keyword evidence="8" id="KW-0288">FMN</keyword>
<dbReference type="Pfam" id="PF02898">
    <property type="entry name" value="NO_synthase"/>
    <property type="match status" value="1"/>
</dbReference>
<comment type="cofactor">
    <cofactor evidence="1">
        <name>FMN</name>
        <dbReference type="ChEBI" id="CHEBI:58210"/>
    </cofactor>
</comment>